<accession>A0ABV0T7M2</accession>
<name>A0ABV0T7M2_9TELE</name>
<dbReference type="Proteomes" id="UP001482620">
    <property type="component" value="Unassembled WGS sequence"/>
</dbReference>
<dbReference type="EMBL" id="JAHRIQ010023804">
    <property type="protein sequence ID" value="MEQ2228464.1"/>
    <property type="molecule type" value="Genomic_DNA"/>
</dbReference>
<comment type="caution">
    <text evidence="1">The sequence shown here is derived from an EMBL/GenBank/DDBJ whole genome shotgun (WGS) entry which is preliminary data.</text>
</comment>
<reference evidence="1 2" key="1">
    <citation type="submission" date="2021-06" db="EMBL/GenBank/DDBJ databases">
        <authorList>
            <person name="Palmer J.M."/>
        </authorList>
    </citation>
    <scope>NUCLEOTIDE SEQUENCE [LARGE SCALE GENOMIC DNA]</scope>
    <source>
        <strain evidence="2">if_2019</strain>
        <tissue evidence="1">Muscle</tissue>
    </source>
</reference>
<proteinExistence type="predicted"/>
<keyword evidence="2" id="KW-1185">Reference proteome</keyword>
<gene>
    <name evidence="1" type="ORF">ILYODFUR_009183</name>
</gene>
<protein>
    <submittedName>
        <fullName evidence="1">Uncharacterized protein</fullName>
    </submittedName>
</protein>
<evidence type="ECO:0000313" key="1">
    <source>
        <dbReference type="EMBL" id="MEQ2228464.1"/>
    </source>
</evidence>
<organism evidence="1 2">
    <name type="scientific">Ilyodon furcidens</name>
    <name type="common">goldbreast splitfin</name>
    <dbReference type="NCBI Taxonomy" id="33524"/>
    <lineage>
        <taxon>Eukaryota</taxon>
        <taxon>Metazoa</taxon>
        <taxon>Chordata</taxon>
        <taxon>Craniata</taxon>
        <taxon>Vertebrata</taxon>
        <taxon>Euteleostomi</taxon>
        <taxon>Actinopterygii</taxon>
        <taxon>Neopterygii</taxon>
        <taxon>Teleostei</taxon>
        <taxon>Neoteleostei</taxon>
        <taxon>Acanthomorphata</taxon>
        <taxon>Ovalentaria</taxon>
        <taxon>Atherinomorphae</taxon>
        <taxon>Cyprinodontiformes</taxon>
        <taxon>Goodeidae</taxon>
        <taxon>Ilyodon</taxon>
    </lineage>
</organism>
<sequence length="120" mass="13117">MCVLGSGVQKEEMGGRSLDSFGSCSKSKCVMCLQPVTLQPPSWDRRGCPAMPRIYPPSCSRHCGSVWTSSLVLFTLEKTQTAMVSDVSTLSQQLCTCWFEFVTFYSLSSSSPSSQTTGQH</sequence>
<evidence type="ECO:0000313" key="2">
    <source>
        <dbReference type="Proteomes" id="UP001482620"/>
    </source>
</evidence>